<dbReference type="STRING" id="225345.CLCHR_27560"/>
<accession>A0A1V4IM26</accession>
<keyword evidence="4" id="KW-1185">Reference proteome</keyword>
<organism evidence="3 4">
    <name type="scientific">Clostridium chromiireducens</name>
    <dbReference type="NCBI Taxonomy" id="225345"/>
    <lineage>
        <taxon>Bacteria</taxon>
        <taxon>Bacillati</taxon>
        <taxon>Bacillota</taxon>
        <taxon>Clostridia</taxon>
        <taxon>Eubacteriales</taxon>
        <taxon>Clostridiaceae</taxon>
        <taxon>Clostridium</taxon>
    </lineage>
</organism>
<protein>
    <submittedName>
        <fullName evidence="3">Pyridoxine/pyridoxamine 5'-phosphate oxidase</fullName>
        <ecNumber evidence="3">1.4.3.5</ecNumber>
    </submittedName>
</protein>
<dbReference type="EC" id="1.4.3.5" evidence="3"/>
<dbReference type="GO" id="GO:0070967">
    <property type="term" value="F:coenzyme F420 binding"/>
    <property type="evidence" value="ECO:0007669"/>
    <property type="project" value="TreeGrafter"/>
</dbReference>
<dbReference type="PANTHER" id="PTHR35176:SF6">
    <property type="entry name" value="HEME OXYGENASE HI_0854-RELATED"/>
    <property type="match status" value="1"/>
</dbReference>
<dbReference type="Proteomes" id="UP000191056">
    <property type="component" value="Unassembled WGS sequence"/>
</dbReference>
<reference evidence="3 4" key="1">
    <citation type="submission" date="2017-03" db="EMBL/GenBank/DDBJ databases">
        <title>Genome sequence of Clostridium chromiireducens DSM 23318.</title>
        <authorList>
            <person name="Poehlein A."/>
            <person name="Daniel R."/>
        </authorList>
    </citation>
    <scope>NUCLEOTIDE SEQUENCE [LARGE SCALE GENOMIC DNA]</scope>
    <source>
        <strain evidence="3 4">DSM 23318</strain>
    </source>
</reference>
<evidence type="ECO:0000313" key="4">
    <source>
        <dbReference type="Proteomes" id="UP000191056"/>
    </source>
</evidence>
<proteinExistence type="predicted"/>
<dbReference type="InterPro" id="IPR052019">
    <property type="entry name" value="F420H2_bilvrd_red/Heme_oxyg"/>
</dbReference>
<dbReference type="EMBL" id="MZGT01000035">
    <property type="protein sequence ID" value="OPJ60943.1"/>
    <property type="molecule type" value="Genomic_DNA"/>
</dbReference>
<dbReference type="RefSeq" id="WP_079440390.1">
    <property type="nucleotide sequence ID" value="NZ_MZGT01000035.1"/>
</dbReference>
<evidence type="ECO:0000313" key="3">
    <source>
        <dbReference type="EMBL" id="OPJ60943.1"/>
    </source>
</evidence>
<dbReference type="GO" id="GO:0004733">
    <property type="term" value="F:pyridoxamine phosphate oxidase activity"/>
    <property type="evidence" value="ECO:0007669"/>
    <property type="project" value="UniProtKB-EC"/>
</dbReference>
<dbReference type="SUPFAM" id="SSF50475">
    <property type="entry name" value="FMN-binding split barrel"/>
    <property type="match status" value="1"/>
</dbReference>
<dbReference type="AlphaFoldDB" id="A0A1V4IM26"/>
<dbReference type="GO" id="GO:0005829">
    <property type="term" value="C:cytosol"/>
    <property type="evidence" value="ECO:0007669"/>
    <property type="project" value="TreeGrafter"/>
</dbReference>
<dbReference type="PANTHER" id="PTHR35176">
    <property type="entry name" value="HEME OXYGENASE HI_0854-RELATED"/>
    <property type="match status" value="1"/>
</dbReference>
<dbReference type="InterPro" id="IPR012349">
    <property type="entry name" value="Split_barrel_FMN-bd"/>
</dbReference>
<dbReference type="GO" id="GO:0016627">
    <property type="term" value="F:oxidoreductase activity, acting on the CH-CH group of donors"/>
    <property type="evidence" value="ECO:0007669"/>
    <property type="project" value="TreeGrafter"/>
</dbReference>
<keyword evidence="1 3" id="KW-0560">Oxidoreductase</keyword>
<dbReference type="OrthoDB" id="5431160at2"/>
<comment type="caution">
    <text evidence="3">The sequence shown here is derived from an EMBL/GenBank/DDBJ whole genome shotgun (WGS) entry which is preliminary data.</text>
</comment>
<feature type="domain" description="Pyridoxamine 5'-phosphate oxidase N-terminal" evidence="2">
    <location>
        <begin position="6"/>
        <end position="103"/>
    </location>
</feature>
<evidence type="ECO:0000256" key="1">
    <source>
        <dbReference type="ARBA" id="ARBA00023002"/>
    </source>
</evidence>
<dbReference type="InterPro" id="IPR011576">
    <property type="entry name" value="Pyridox_Oxase_N"/>
</dbReference>
<dbReference type="Gene3D" id="2.30.110.10">
    <property type="entry name" value="Electron Transport, Fmn-binding Protein, Chain A"/>
    <property type="match status" value="1"/>
</dbReference>
<gene>
    <name evidence="3" type="primary">pdxH</name>
    <name evidence="3" type="ORF">CLCHR_27560</name>
</gene>
<name>A0A1V4IM26_9CLOT</name>
<sequence>MPNKNKEISEYLESSKTAVLATVDSNNNPNIRTIGGFGVNDITIYFSTAKKSKKVEEIEGNNNVSLLFEHENQERSKFVNIEVKGIAEEVKGEDQFDEGLKYIAKRRPELKLAGDTHNIYRVVPKEIKVLDFSKEKPEERIQKIEF</sequence>
<dbReference type="Pfam" id="PF01243">
    <property type="entry name" value="PNPOx_N"/>
    <property type="match status" value="1"/>
</dbReference>
<evidence type="ECO:0000259" key="2">
    <source>
        <dbReference type="Pfam" id="PF01243"/>
    </source>
</evidence>